<protein>
    <submittedName>
        <fullName evidence="2">Uncharacterized protein</fullName>
    </submittedName>
</protein>
<proteinExistence type="predicted"/>
<evidence type="ECO:0000313" key="3">
    <source>
        <dbReference type="Proteomes" id="UP000177154"/>
    </source>
</evidence>
<dbReference type="AlphaFoldDB" id="A0A1G2UV44"/>
<dbReference type="EMBL" id="MHWR01000021">
    <property type="protein sequence ID" value="OHB13231.1"/>
    <property type="molecule type" value="Genomic_DNA"/>
</dbReference>
<name>A0A1G2UV44_9BACT</name>
<dbReference type="Proteomes" id="UP000177154">
    <property type="component" value="Unassembled WGS sequence"/>
</dbReference>
<evidence type="ECO:0000256" key="1">
    <source>
        <dbReference type="SAM" id="MobiDB-lite"/>
    </source>
</evidence>
<comment type="caution">
    <text evidence="2">The sequence shown here is derived from an EMBL/GenBank/DDBJ whole genome shotgun (WGS) entry which is preliminary data.</text>
</comment>
<sequence>MNNTFSQFLPARNSPKENSGASGGFLPKSLLLRLRLPNSEKISRVFCEILSPKNSFRKTESALVPPPARILGGQNPKKKNVLSFFRKNQSRVNPKCKEHFSFWGCRVKRGSGGTIRAYDLVSSHHALRACDIICFGNRF</sequence>
<organism evidence="2 3">
    <name type="scientific">Candidatus Zambryskibacteria bacterium RIFCSPLOWO2_12_39_8</name>
    <dbReference type="NCBI Taxonomy" id="1802774"/>
    <lineage>
        <taxon>Bacteria</taxon>
        <taxon>Candidatus Zambryskiibacteriota</taxon>
    </lineage>
</organism>
<reference evidence="2 3" key="1">
    <citation type="journal article" date="2016" name="Nat. Commun.">
        <title>Thousands of microbial genomes shed light on interconnected biogeochemical processes in an aquifer system.</title>
        <authorList>
            <person name="Anantharaman K."/>
            <person name="Brown C.T."/>
            <person name="Hug L.A."/>
            <person name="Sharon I."/>
            <person name="Castelle C.J."/>
            <person name="Probst A.J."/>
            <person name="Thomas B.C."/>
            <person name="Singh A."/>
            <person name="Wilkins M.J."/>
            <person name="Karaoz U."/>
            <person name="Brodie E.L."/>
            <person name="Williams K.H."/>
            <person name="Hubbard S.S."/>
            <person name="Banfield J.F."/>
        </authorList>
    </citation>
    <scope>NUCLEOTIDE SEQUENCE [LARGE SCALE GENOMIC DNA]</scope>
</reference>
<accession>A0A1G2UV44</accession>
<gene>
    <name evidence="2" type="ORF">A2Y49_01905</name>
</gene>
<feature type="region of interest" description="Disordered" evidence="1">
    <location>
        <begin position="1"/>
        <end position="21"/>
    </location>
</feature>
<evidence type="ECO:0000313" key="2">
    <source>
        <dbReference type="EMBL" id="OHB13231.1"/>
    </source>
</evidence>